<evidence type="ECO:0000313" key="8">
    <source>
        <dbReference type="Proteomes" id="UP001631949"/>
    </source>
</evidence>
<dbReference type="RefSeq" id="WP_408976578.1">
    <property type="nucleotide sequence ID" value="NZ_JBJUVG010000001.1"/>
</dbReference>
<evidence type="ECO:0000259" key="5">
    <source>
        <dbReference type="Pfam" id="PF00905"/>
    </source>
</evidence>
<sequence>MKQVLKKVTRSLLPALATGLVLAGLTLGLTACGDDPADAAIDGLIATLQEGDPAAIHAIMTPKSQAKYPVETMADRQNHVHQALAVDKVLYKNFKEDRRASTDDRRVYTGKLVLEGDYGSLERDLALTFLPTGSEEAPWQLEWKPEVLFPGLKDGNDLVVKSKPAHRGTIYDRNGVVLAEDAEVSRSYPYGVITAPALGFVRAVTESEQAAGHFKKYPLGTEVGRAGLEKAYNDILSGRNGIQVTLSDDPKTILVKTEPEAGQDITTTLDIRAQEAAYNQINGEFGAVVAANPQNGDMLALVDSPSYDPHTWLDTNMTDDDYQNAVSNGLAPLKGVYAMAFTPGSTQKLFTAVIGLHDGVLTHDNGYEIYGETWQPPVGWGGYKVRRVTPINGFINLHQALISSDNIFFARTGLDLGPQRLVEGLEHMGYAQKVPGKLAVETSQVTEQGYIDQDHETAVADTSYGQYQLQMTPYQMTMTYGLLANGGKIMVPRLLLNEESQVWIDNLASAEDLAYLNKALRQAVTITHPVANRSYAAMTGKTGTAEVGPKGSINLGWFSGYDQNNPDLMMTVMINNVQNRGGSDVNCAYFGRIMDTLYADGPYSPDIPKASDKKEKE</sequence>
<dbReference type="Gene3D" id="3.10.450.100">
    <property type="entry name" value="NTF2-like, domain 1"/>
    <property type="match status" value="1"/>
</dbReference>
<protein>
    <submittedName>
        <fullName evidence="7">Penicillin-binding transpeptidase domain-containing protein</fullName>
    </submittedName>
</protein>
<feature type="chain" id="PRO_5045499569" evidence="4">
    <location>
        <begin position="24"/>
        <end position="617"/>
    </location>
</feature>
<feature type="signal peptide" evidence="4">
    <location>
        <begin position="1"/>
        <end position="23"/>
    </location>
</feature>
<dbReference type="Pfam" id="PF00905">
    <property type="entry name" value="Transpeptidase"/>
    <property type="match status" value="1"/>
</dbReference>
<feature type="domain" description="Penicillin-binding protein transpeptidase" evidence="5">
    <location>
        <begin position="286"/>
        <end position="595"/>
    </location>
</feature>
<gene>
    <name evidence="7" type="ORF">ACKQTC_01025</name>
</gene>
<evidence type="ECO:0000256" key="2">
    <source>
        <dbReference type="ARBA" id="ARBA00007171"/>
    </source>
</evidence>
<dbReference type="InterPro" id="IPR036138">
    <property type="entry name" value="PBP_dimer_sf"/>
</dbReference>
<dbReference type="InterPro" id="IPR005311">
    <property type="entry name" value="PBP_dimer"/>
</dbReference>
<evidence type="ECO:0000256" key="3">
    <source>
        <dbReference type="ARBA" id="ARBA00023136"/>
    </source>
</evidence>
<keyword evidence="4" id="KW-0732">Signal</keyword>
<organism evidence="7 8">
    <name type="scientific">Peptococcus simiae</name>
    <dbReference type="NCBI Taxonomy" id="1643805"/>
    <lineage>
        <taxon>Bacteria</taxon>
        <taxon>Bacillati</taxon>
        <taxon>Bacillota</taxon>
        <taxon>Clostridia</taxon>
        <taxon>Eubacteriales</taxon>
        <taxon>Peptococcaceae</taxon>
        <taxon>Peptococcus</taxon>
    </lineage>
</organism>
<evidence type="ECO:0000256" key="1">
    <source>
        <dbReference type="ARBA" id="ARBA00004370"/>
    </source>
</evidence>
<comment type="similarity">
    <text evidence="2">Belongs to the transpeptidase family.</text>
</comment>
<dbReference type="Gene3D" id="3.40.710.10">
    <property type="entry name" value="DD-peptidase/beta-lactamase superfamily"/>
    <property type="match status" value="1"/>
</dbReference>
<dbReference type="InterPro" id="IPR012338">
    <property type="entry name" value="Beta-lactam/transpept-like"/>
</dbReference>
<dbReference type="Gene3D" id="3.90.1310.10">
    <property type="entry name" value="Penicillin-binding protein 2a (Domain 2)"/>
    <property type="match status" value="1"/>
</dbReference>
<dbReference type="PANTHER" id="PTHR30627">
    <property type="entry name" value="PEPTIDOGLYCAN D,D-TRANSPEPTIDASE"/>
    <property type="match status" value="1"/>
</dbReference>
<comment type="caution">
    <text evidence="7">The sequence shown here is derived from an EMBL/GenBank/DDBJ whole genome shotgun (WGS) entry which is preliminary data.</text>
</comment>
<proteinExistence type="inferred from homology"/>
<dbReference type="SUPFAM" id="SSF56519">
    <property type="entry name" value="Penicillin binding protein dimerisation domain"/>
    <property type="match status" value="1"/>
</dbReference>
<keyword evidence="8" id="KW-1185">Reference proteome</keyword>
<keyword evidence="3" id="KW-0472">Membrane</keyword>
<feature type="domain" description="Penicillin-binding protein dimerisation" evidence="6">
    <location>
        <begin position="183"/>
        <end position="248"/>
    </location>
</feature>
<name>A0ABW9GW88_9FIRM</name>
<dbReference type="InterPro" id="IPR050515">
    <property type="entry name" value="Beta-lactam/transpept"/>
</dbReference>
<dbReference type="SUPFAM" id="SSF56601">
    <property type="entry name" value="beta-lactamase/transpeptidase-like"/>
    <property type="match status" value="1"/>
</dbReference>
<evidence type="ECO:0000259" key="6">
    <source>
        <dbReference type="Pfam" id="PF03717"/>
    </source>
</evidence>
<accession>A0ABW9GW88</accession>
<dbReference type="InterPro" id="IPR001460">
    <property type="entry name" value="PCN-bd_Tpept"/>
</dbReference>
<reference evidence="7 8" key="1">
    <citation type="journal article" date="2016" name="Int. J. Syst. Evol. Microbiol.">
        <title>Peptococcus simiae sp. nov., isolated from rhesus macaque faeces and emended description of the genus Peptococcus.</title>
        <authorList>
            <person name="Shkoporov A.N."/>
            <person name="Efimov B.A."/>
            <person name="Kondova I."/>
            <person name="Ouwerling B."/>
            <person name="Chaplin A.V."/>
            <person name="Shcherbakova V.A."/>
            <person name="Langermans J.A.M."/>
        </authorList>
    </citation>
    <scope>NUCLEOTIDE SEQUENCE [LARGE SCALE GENOMIC DNA]</scope>
    <source>
        <strain evidence="7 8">M108</strain>
    </source>
</reference>
<dbReference type="PROSITE" id="PS51257">
    <property type="entry name" value="PROKAR_LIPOPROTEIN"/>
    <property type="match status" value="1"/>
</dbReference>
<dbReference type="Proteomes" id="UP001631949">
    <property type="component" value="Unassembled WGS sequence"/>
</dbReference>
<evidence type="ECO:0000256" key="4">
    <source>
        <dbReference type="SAM" id="SignalP"/>
    </source>
</evidence>
<evidence type="ECO:0000313" key="7">
    <source>
        <dbReference type="EMBL" id="MFM9412960.1"/>
    </source>
</evidence>
<comment type="subcellular location">
    <subcellularLocation>
        <location evidence="1">Membrane</location>
    </subcellularLocation>
</comment>
<dbReference type="Pfam" id="PF03717">
    <property type="entry name" value="PBP_dimer"/>
    <property type="match status" value="1"/>
</dbReference>
<dbReference type="PANTHER" id="PTHR30627:SF25">
    <property type="entry name" value="PENICILLIN-BINDING PROTEIN 3"/>
    <property type="match status" value="1"/>
</dbReference>
<dbReference type="EMBL" id="JBJUVG010000001">
    <property type="protein sequence ID" value="MFM9412960.1"/>
    <property type="molecule type" value="Genomic_DNA"/>
</dbReference>